<dbReference type="Gene3D" id="3.80.10.10">
    <property type="entry name" value="Ribonuclease Inhibitor"/>
    <property type="match status" value="1"/>
</dbReference>
<dbReference type="GO" id="GO:0046872">
    <property type="term" value="F:metal ion binding"/>
    <property type="evidence" value="ECO:0007669"/>
    <property type="project" value="UniProtKB-KW"/>
</dbReference>
<evidence type="ECO:0000256" key="1">
    <source>
        <dbReference type="ARBA" id="ARBA00004651"/>
    </source>
</evidence>
<dbReference type="NCBIfam" id="TIGR01065">
    <property type="entry name" value="hlyIII"/>
    <property type="match status" value="1"/>
</dbReference>
<evidence type="ECO:0000256" key="4">
    <source>
        <dbReference type="ARBA" id="ARBA00022989"/>
    </source>
</evidence>
<keyword evidence="6" id="KW-0479">Metal-binding</keyword>
<dbReference type="PANTHER" id="PTHR20855">
    <property type="entry name" value="ADIPOR/PROGESTIN RECEPTOR-RELATED"/>
    <property type="match status" value="1"/>
</dbReference>
<dbReference type="GO" id="GO:0005886">
    <property type="term" value="C:plasma membrane"/>
    <property type="evidence" value="ECO:0007669"/>
    <property type="project" value="UniProtKB-SubCell"/>
</dbReference>
<evidence type="ECO:0008006" key="11">
    <source>
        <dbReference type="Google" id="ProtNLM"/>
    </source>
</evidence>
<feature type="compositionally biased region" description="Basic and acidic residues" evidence="7">
    <location>
        <begin position="1"/>
        <end position="11"/>
    </location>
</feature>
<keyword evidence="6" id="KW-0862">Zinc</keyword>
<dbReference type="Pfam" id="PF03006">
    <property type="entry name" value="HlyIII"/>
    <property type="match status" value="1"/>
</dbReference>
<evidence type="ECO:0000256" key="5">
    <source>
        <dbReference type="ARBA" id="ARBA00023136"/>
    </source>
</evidence>
<feature type="transmembrane region" description="Helical" evidence="8">
    <location>
        <begin position="503"/>
        <end position="523"/>
    </location>
</feature>
<feature type="region of interest" description="Disordered" evidence="7">
    <location>
        <begin position="1"/>
        <end position="53"/>
    </location>
</feature>
<keyword evidence="4 8" id="KW-1133">Transmembrane helix</keyword>
<dbReference type="InterPro" id="IPR032675">
    <property type="entry name" value="LRR_dom_sf"/>
</dbReference>
<evidence type="ECO:0000256" key="2">
    <source>
        <dbReference type="ARBA" id="ARBA00022475"/>
    </source>
</evidence>
<feature type="binding site" evidence="6">
    <location>
        <position position="532"/>
    </location>
    <ligand>
        <name>Zn(2+)</name>
        <dbReference type="ChEBI" id="CHEBI:29105"/>
    </ligand>
</feature>
<evidence type="ECO:0000256" key="3">
    <source>
        <dbReference type="ARBA" id="ARBA00022692"/>
    </source>
</evidence>
<feature type="transmembrane region" description="Helical" evidence="8">
    <location>
        <begin position="412"/>
        <end position="431"/>
    </location>
</feature>
<organism evidence="9 10">
    <name type="scientific">Cylindrotheca closterium</name>
    <dbReference type="NCBI Taxonomy" id="2856"/>
    <lineage>
        <taxon>Eukaryota</taxon>
        <taxon>Sar</taxon>
        <taxon>Stramenopiles</taxon>
        <taxon>Ochrophyta</taxon>
        <taxon>Bacillariophyta</taxon>
        <taxon>Bacillariophyceae</taxon>
        <taxon>Bacillariophycidae</taxon>
        <taxon>Bacillariales</taxon>
        <taxon>Bacillariaceae</taxon>
        <taxon>Cylindrotheca</taxon>
    </lineage>
</organism>
<proteinExistence type="predicted"/>
<accession>A0AAD2CEM1</accession>
<feature type="transmembrane region" description="Helical" evidence="8">
    <location>
        <begin position="529"/>
        <end position="550"/>
    </location>
</feature>
<evidence type="ECO:0000256" key="8">
    <source>
        <dbReference type="SAM" id="Phobius"/>
    </source>
</evidence>
<keyword evidence="5 8" id="KW-0472">Membrane</keyword>
<keyword evidence="2" id="KW-1003">Cell membrane</keyword>
<feature type="transmembrane region" description="Helical" evidence="8">
    <location>
        <begin position="349"/>
        <end position="370"/>
    </location>
</feature>
<comment type="subcellular location">
    <subcellularLocation>
        <location evidence="1">Cell membrane</location>
        <topology evidence="1">Multi-pass membrane protein</topology>
    </subcellularLocation>
</comment>
<feature type="transmembrane region" description="Helical" evidence="8">
    <location>
        <begin position="443"/>
        <end position="462"/>
    </location>
</feature>
<evidence type="ECO:0000256" key="6">
    <source>
        <dbReference type="PIRSR" id="PIRSR604254-1"/>
    </source>
</evidence>
<dbReference type="Proteomes" id="UP001295423">
    <property type="component" value="Unassembled WGS sequence"/>
</dbReference>
<dbReference type="AlphaFoldDB" id="A0AAD2CEM1"/>
<feature type="binding site" evidence="6">
    <location>
        <position position="528"/>
    </location>
    <ligand>
        <name>Zn(2+)</name>
        <dbReference type="ChEBI" id="CHEBI:29105"/>
    </ligand>
</feature>
<evidence type="ECO:0000313" key="9">
    <source>
        <dbReference type="EMBL" id="CAJ1928180.1"/>
    </source>
</evidence>
<evidence type="ECO:0000313" key="10">
    <source>
        <dbReference type="Proteomes" id="UP001295423"/>
    </source>
</evidence>
<feature type="compositionally biased region" description="Basic and acidic residues" evidence="7">
    <location>
        <begin position="21"/>
        <end position="33"/>
    </location>
</feature>
<sequence length="561" mass="62901">MEDSDKGLFDRFDDDDDDDSDNAKNDTMEEEQKNPNNKDNGQQVSRNHPPLPPAKAVALSMQFMKSLSGLCCQECVGFKDDELSLLKHHKDNNNNNNTASQAPSELYNLQSLQRRSVSSISPFVAEPMMTMPSADSDAATATNSSRTIEKLMGEYMTLCQFYKVPYNSGVLCTLRYRMPSLRVGNSFHDTDMLALTELLLRHSNTHLSYIKRLDFTIPGKEGKRFRSMKCGFTSHGALALAKTLQYTKHVTQVWLPKHRIGPYGASALFWACSTNSTIEHLNLRRCRIGERGAFAFCELILNEKTGLQDVDLSANVMGHRGTSAIETALQHEGSTLYVNLEGNLVIPEIMNGVTHGIGVIVCLIGGYLLSDLVKDSSPVHKISCTVYTISLLVLYLSSTLYHSFFTLQHTKYIFMVLDKCAIYILIAGSYTPFMQILFYDKPIWSSGLLSFIWLCGVLGIAVEAFVPTWGNRKYFSLAMYLGMGWAAIACMPQMYERLPRTAMNLLVMGGVGYTAGVPFFVRNNNMDHAIWHLFVMAGSIFHWLAVYFYVAPQPLRGWEEA</sequence>
<reference evidence="9" key="1">
    <citation type="submission" date="2023-08" db="EMBL/GenBank/DDBJ databases">
        <authorList>
            <person name="Audoor S."/>
            <person name="Bilcke G."/>
        </authorList>
    </citation>
    <scope>NUCLEOTIDE SEQUENCE</scope>
</reference>
<keyword evidence="3 8" id="KW-0812">Transmembrane</keyword>
<dbReference type="EMBL" id="CAKOGP040000036">
    <property type="protein sequence ID" value="CAJ1928180.1"/>
    <property type="molecule type" value="Genomic_DNA"/>
</dbReference>
<feature type="transmembrane region" description="Helical" evidence="8">
    <location>
        <begin position="382"/>
        <end position="400"/>
    </location>
</feature>
<feature type="transmembrane region" description="Helical" evidence="8">
    <location>
        <begin position="474"/>
        <end position="491"/>
    </location>
</feature>
<evidence type="ECO:0000256" key="7">
    <source>
        <dbReference type="SAM" id="MobiDB-lite"/>
    </source>
</evidence>
<comment type="caution">
    <text evidence="9">The sequence shown here is derived from an EMBL/GenBank/DDBJ whole genome shotgun (WGS) entry which is preliminary data.</text>
</comment>
<dbReference type="InterPro" id="IPR005744">
    <property type="entry name" value="Hy-lIII"/>
</dbReference>
<protein>
    <recommendedName>
        <fullName evidence="11">Hemolysin III</fullName>
    </recommendedName>
</protein>
<gene>
    <name evidence="9" type="ORF">CYCCA115_LOCUS1413</name>
</gene>
<feature type="compositionally biased region" description="Polar residues" evidence="7">
    <location>
        <begin position="34"/>
        <end position="46"/>
    </location>
</feature>
<feature type="binding site" evidence="6">
    <location>
        <position position="402"/>
    </location>
    <ligand>
        <name>Zn(2+)</name>
        <dbReference type="ChEBI" id="CHEBI:29105"/>
    </ligand>
</feature>
<dbReference type="InterPro" id="IPR004254">
    <property type="entry name" value="AdipoR/HlyIII-related"/>
</dbReference>
<dbReference type="PANTHER" id="PTHR20855:SF3">
    <property type="entry name" value="LD03007P"/>
    <property type="match status" value="1"/>
</dbReference>
<dbReference type="SUPFAM" id="SSF52047">
    <property type="entry name" value="RNI-like"/>
    <property type="match status" value="1"/>
</dbReference>
<keyword evidence="10" id="KW-1185">Reference proteome</keyword>
<dbReference type="GO" id="GO:0140911">
    <property type="term" value="F:pore-forming activity"/>
    <property type="evidence" value="ECO:0007669"/>
    <property type="project" value="InterPro"/>
</dbReference>
<name>A0AAD2CEM1_9STRA</name>